<proteinExistence type="predicted"/>
<dbReference type="PANTHER" id="PTHR37223">
    <property type="entry name" value="OS08G0528601 PROTEIN"/>
    <property type="match status" value="1"/>
</dbReference>
<accession>A0ABC8SYK4</accession>
<keyword evidence="1" id="KW-0472">Membrane</keyword>
<keyword evidence="4" id="KW-1185">Reference proteome</keyword>
<organism evidence="2 4">
    <name type="scientific">Ilex paraguariensis</name>
    <name type="common">yerba mate</name>
    <dbReference type="NCBI Taxonomy" id="185542"/>
    <lineage>
        <taxon>Eukaryota</taxon>
        <taxon>Viridiplantae</taxon>
        <taxon>Streptophyta</taxon>
        <taxon>Embryophyta</taxon>
        <taxon>Tracheophyta</taxon>
        <taxon>Spermatophyta</taxon>
        <taxon>Magnoliopsida</taxon>
        <taxon>eudicotyledons</taxon>
        <taxon>Gunneridae</taxon>
        <taxon>Pentapetalae</taxon>
        <taxon>asterids</taxon>
        <taxon>campanulids</taxon>
        <taxon>Aquifoliales</taxon>
        <taxon>Aquifoliaceae</taxon>
        <taxon>Ilex</taxon>
    </lineage>
</organism>
<evidence type="ECO:0000256" key="1">
    <source>
        <dbReference type="SAM" id="Phobius"/>
    </source>
</evidence>
<name>A0ABC8SYK4_9AQUA</name>
<sequence length="107" mass="12322">MAKRVGAKMNRRREDERQSLLTRAVNSVFAFFRFAEFEILFVLFFLVAFLIFKDLDSYGGSSLDNPLEVSLGLRELRIITTHVLLGYEPMYNFFISVSSTTSLQLAK</sequence>
<comment type="caution">
    <text evidence="2">The sequence shown here is derived from an EMBL/GenBank/DDBJ whole genome shotgun (WGS) entry which is preliminary data.</text>
</comment>
<evidence type="ECO:0000313" key="3">
    <source>
        <dbReference type="EMBL" id="CAK9168950.1"/>
    </source>
</evidence>
<dbReference type="Proteomes" id="UP001642360">
    <property type="component" value="Unassembled WGS sequence"/>
</dbReference>
<evidence type="ECO:0000313" key="4">
    <source>
        <dbReference type="Proteomes" id="UP001642360"/>
    </source>
</evidence>
<dbReference type="PANTHER" id="PTHR37223:SF1">
    <property type="entry name" value="OS08G0528601 PROTEIN"/>
    <property type="match status" value="1"/>
</dbReference>
<dbReference type="AlphaFoldDB" id="A0ABC8SYK4"/>
<evidence type="ECO:0000313" key="2">
    <source>
        <dbReference type="EMBL" id="CAK9162269.1"/>
    </source>
</evidence>
<protein>
    <submittedName>
        <fullName evidence="2">Uncharacterized protein</fullName>
    </submittedName>
</protein>
<keyword evidence="1" id="KW-1133">Transmembrane helix</keyword>
<dbReference type="EMBL" id="CAUOFW020005189">
    <property type="protein sequence ID" value="CAK9168950.1"/>
    <property type="molecule type" value="Genomic_DNA"/>
</dbReference>
<keyword evidence="1" id="KW-0812">Transmembrane</keyword>
<reference evidence="2 4" key="1">
    <citation type="submission" date="2024-02" db="EMBL/GenBank/DDBJ databases">
        <authorList>
            <person name="Vignale AGUSTIN F."/>
            <person name="Sosa J E."/>
            <person name="Modenutti C."/>
        </authorList>
    </citation>
    <scope>NUCLEOTIDE SEQUENCE [LARGE SCALE GENOMIC DNA]</scope>
</reference>
<dbReference type="EMBL" id="CAUOFW020003835">
    <property type="protein sequence ID" value="CAK9162269.1"/>
    <property type="molecule type" value="Genomic_DNA"/>
</dbReference>
<gene>
    <name evidence="2" type="ORF">ILEXP_LOCUS31132</name>
    <name evidence="3" type="ORF">ILEXP_LOCUS38374</name>
</gene>
<feature type="transmembrane region" description="Helical" evidence="1">
    <location>
        <begin position="20"/>
        <end position="52"/>
    </location>
</feature>